<protein>
    <submittedName>
        <fullName evidence="3">MoxR family ATPase</fullName>
    </submittedName>
</protein>
<evidence type="ECO:0000313" key="3">
    <source>
        <dbReference type="EMBL" id="HJA05940.1"/>
    </source>
</evidence>
<dbReference type="Pfam" id="PF17863">
    <property type="entry name" value="AAA_lid_2"/>
    <property type="match status" value="1"/>
</dbReference>
<evidence type="ECO:0000259" key="2">
    <source>
        <dbReference type="Pfam" id="PF17863"/>
    </source>
</evidence>
<feature type="domain" description="ChlI/MoxR AAA lid" evidence="2">
    <location>
        <begin position="235"/>
        <end position="304"/>
    </location>
</feature>
<dbReference type="SUPFAM" id="SSF52540">
    <property type="entry name" value="P-loop containing nucleoside triphosphate hydrolases"/>
    <property type="match status" value="1"/>
</dbReference>
<dbReference type="InterPro" id="IPR027417">
    <property type="entry name" value="P-loop_NTPase"/>
</dbReference>
<dbReference type="AlphaFoldDB" id="A0A9D2KIE8"/>
<dbReference type="Gene3D" id="3.40.50.300">
    <property type="entry name" value="P-loop containing nucleotide triphosphate hydrolases"/>
    <property type="match status" value="1"/>
</dbReference>
<sequence>MRENGYSGQAAQSVIAEVERAVVGKRDTLAKIMTAILAGGHVLIEDIPGTGKTTMALAFSKAMGLKVNRVQFTPDVLPADLTGFTIYQKETGRFVYQPGAVICNLLLADEINRTSPKTQSALLEVMEEHQVTVDGMTHRTGEPFIVIATENPAGSAGTQLLPESQLDRFMICVSMGYPTVEEEMEILNRGGTHGRTYEDTVPVLDADALLAMRAEVSEVFVHERVCRYIAELAKSTRENEWTELGISPRGTLALTAMAKACAWMKGRTYVIPSDVQEMFPCVARHRILLNMKAKIGHIHVQELIRQVLESVPGPELKTRR</sequence>
<proteinExistence type="predicted"/>
<dbReference type="GO" id="GO:0005524">
    <property type="term" value="F:ATP binding"/>
    <property type="evidence" value="ECO:0007669"/>
    <property type="project" value="InterPro"/>
</dbReference>
<evidence type="ECO:0000313" key="4">
    <source>
        <dbReference type="Proteomes" id="UP000824223"/>
    </source>
</evidence>
<gene>
    <name evidence="3" type="ORF">H9798_02150</name>
</gene>
<name>A0A9D2KIE8_9FIRM</name>
<dbReference type="CDD" id="cd00009">
    <property type="entry name" value="AAA"/>
    <property type="match status" value="1"/>
</dbReference>
<accession>A0A9D2KIE8</accession>
<dbReference type="InterPro" id="IPR050764">
    <property type="entry name" value="CbbQ/NirQ/NorQ/GpvN"/>
</dbReference>
<feature type="domain" description="ATPase AAA-3" evidence="1">
    <location>
        <begin position="41"/>
        <end position="171"/>
    </location>
</feature>
<dbReference type="Proteomes" id="UP000824223">
    <property type="component" value="Unassembled WGS sequence"/>
</dbReference>
<dbReference type="Pfam" id="PF07726">
    <property type="entry name" value="AAA_3"/>
    <property type="match status" value="1"/>
</dbReference>
<dbReference type="EMBL" id="DXAK01000008">
    <property type="protein sequence ID" value="HJA05940.1"/>
    <property type="molecule type" value="Genomic_DNA"/>
</dbReference>
<dbReference type="InterPro" id="IPR011703">
    <property type="entry name" value="ATPase_AAA-3"/>
</dbReference>
<organism evidence="3 4">
    <name type="scientific">Candidatus Mediterraneibacter pullicola</name>
    <dbReference type="NCBI Taxonomy" id="2838682"/>
    <lineage>
        <taxon>Bacteria</taxon>
        <taxon>Bacillati</taxon>
        <taxon>Bacillota</taxon>
        <taxon>Clostridia</taxon>
        <taxon>Lachnospirales</taxon>
        <taxon>Lachnospiraceae</taxon>
        <taxon>Mediterraneibacter</taxon>
    </lineage>
</organism>
<dbReference type="InterPro" id="IPR041628">
    <property type="entry name" value="ChlI/MoxR_AAA_lid"/>
</dbReference>
<dbReference type="Gene3D" id="1.10.8.80">
    <property type="entry name" value="Magnesium chelatase subunit I, C-Terminal domain"/>
    <property type="match status" value="1"/>
</dbReference>
<reference evidence="3" key="2">
    <citation type="submission" date="2021-04" db="EMBL/GenBank/DDBJ databases">
        <authorList>
            <person name="Gilroy R."/>
        </authorList>
    </citation>
    <scope>NUCLEOTIDE SEQUENCE</scope>
    <source>
        <strain evidence="3">ChiSjej2B20-11307</strain>
    </source>
</reference>
<reference evidence="3" key="1">
    <citation type="journal article" date="2021" name="PeerJ">
        <title>Extensive microbial diversity within the chicken gut microbiome revealed by metagenomics and culture.</title>
        <authorList>
            <person name="Gilroy R."/>
            <person name="Ravi A."/>
            <person name="Getino M."/>
            <person name="Pursley I."/>
            <person name="Horton D.L."/>
            <person name="Alikhan N.F."/>
            <person name="Baker D."/>
            <person name="Gharbi K."/>
            <person name="Hall N."/>
            <person name="Watson M."/>
            <person name="Adriaenssens E.M."/>
            <person name="Foster-Nyarko E."/>
            <person name="Jarju S."/>
            <person name="Secka A."/>
            <person name="Antonio M."/>
            <person name="Oren A."/>
            <person name="Chaudhuri R.R."/>
            <person name="La Ragione R."/>
            <person name="Hildebrand F."/>
            <person name="Pallen M.J."/>
        </authorList>
    </citation>
    <scope>NUCLEOTIDE SEQUENCE</scope>
    <source>
        <strain evidence="3">ChiSjej2B20-11307</strain>
    </source>
</reference>
<evidence type="ECO:0000259" key="1">
    <source>
        <dbReference type="Pfam" id="PF07726"/>
    </source>
</evidence>
<comment type="caution">
    <text evidence="3">The sequence shown here is derived from an EMBL/GenBank/DDBJ whole genome shotgun (WGS) entry which is preliminary data.</text>
</comment>
<dbReference type="PANTHER" id="PTHR42759:SF5">
    <property type="entry name" value="METHANOL DEHYDROGENASE REGULATOR"/>
    <property type="match status" value="1"/>
</dbReference>
<dbReference type="GO" id="GO:0016887">
    <property type="term" value="F:ATP hydrolysis activity"/>
    <property type="evidence" value="ECO:0007669"/>
    <property type="project" value="InterPro"/>
</dbReference>
<dbReference type="PIRSF" id="PIRSF002849">
    <property type="entry name" value="AAA_ATPase_chaperone_MoxR_prd"/>
    <property type="match status" value="1"/>
</dbReference>
<dbReference type="PANTHER" id="PTHR42759">
    <property type="entry name" value="MOXR FAMILY PROTEIN"/>
    <property type="match status" value="1"/>
</dbReference>